<organism evidence="2">
    <name type="scientific">Equine infectious anemia virus</name>
    <dbReference type="NCBI Taxonomy" id="11665"/>
    <lineage>
        <taxon>Viruses</taxon>
        <taxon>Riboviria</taxon>
        <taxon>Pararnavirae</taxon>
        <taxon>Artverviricota</taxon>
        <taxon>Revtraviricetes</taxon>
        <taxon>Ortervirales</taxon>
        <taxon>Retroviridae</taxon>
        <taxon>Orthoretrovirinae</taxon>
        <taxon>Lentivirus</taxon>
        <taxon>Lentivirus equinfane</taxon>
    </lineage>
</organism>
<protein>
    <submittedName>
        <fullName evidence="2">Rev protein</fullName>
    </submittedName>
</protein>
<evidence type="ECO:0000256" key="1">
    <source>
        <dbReference type="SAM" id="MobiDB-lite"/>
    </source>
</evidence>
<reference evidence="2" key="1">
    <citation type="journal article" date="2020" name="J. Equine Vet. Sci.">
        <title>Molecular characterization of the major open reading frames (ORFs) and enhancer elements from four geographically distinct North American equine infectious anemia virus (EIAV) isolates.</title>
        <authorList>
            <person name="Cook S.J."/>
            <person name="Li G."/>
            <person name="Zheng Y."/>
            <person name="Willand Z.A."/>
            <person name="Issel C.J."/>
            <person name="Cook R.F."/>
        </authorList>
    </citation>
    <scope>NUCLEOTIDE SEQUENCE</scope>
    <source>
        <strain evidence="2">NC_Dagmar</strain>
    </source>
</reference>
<sequence>MAEGRESRYKEDMNQKEDHEDGKRRNDWWKIDPQGPLDNDQWCWVLRQSLPEEKIPSETCIARRELGPGPVQSTPSRRDRWLRGQIQQAEALQERLEWRIRGVQQTAKELRDINRGIWRELHYTKDQRGDYSSWKSYRLKQEHQWGESSSRVLKPEDSKRRRKRL</sequence>
<dbReference type="InterPro" id="IPR021311">
    <property type="entry name" value="EIAV_Rev"/>
</dbReference>
<feature type="region of interest" description="Disordered" evidence="1">
    <location>
        <begin position="1"/>
        <end position="32"/>
    </location>
</feature>
<dbReference type="Pfam" id="PF11129">
    <property type="entry name" value="EIAV_Rev"/>
    <property type="match status" value="1"/>
</dbReference>
<dbReference type="EMBL" id="MH820164">
    <property type="protein sequence ID" value="QHD59419.1"/>
    <property type="molecule type" value="Genomic_DNA"/>
</dbReference>
<feature type="region of interest" description="Disordered" evidence="1">
    <location>
        <begin position="143"/>
        <end position="165"/>
    </location>
</feature>
<evidence type="ECO:0000313" key="2">
    <source>
        <dbReference type="EMBL" id="QHD59419.1"/>
    </source>
</evidence>
<proteinExistence type="predicted"/>
<gene>
    <name evidence="2" type="primary">rev</name>
</gene>
<name>A0A6B9PKW5_9RETR</name>
<feature type="compositionally biased region" description="Basic and acidic residues" evidence="1">
    <location>
        <begin position="1"/>
        <end position="30"/>
    </location>
</feature>
<accession>A0A6B9PKW5</accession>